<keyword evidence="2" id="KW-0808">Transferase</keyword>
<dbReference type="Proteomes" id="UP001551658">
    <property type="component" value="Unassembled WGS sequence"/>
</dbReference>
<gene>
    <name evidence="2" type="ORF">AB0H72_02860</name>
</gene>
<reference evidence="2 3" key="1">
    <citation type="submission" date="2024-06" db="EMBL/GenBank/DDBJ databases">
        <title>The Natural Products Discovery Center: Release of the First 8490 Sequenced Strains for Exploring Actinobacteria Biosynthetic Diversity.</title>
        <authorList>
            <person name="Kalkreuter E."/>
            <person name="Kautsar S.A."/>
            <person name="Yang D."/>
            <person name="Bader C.D."/>
            <person name="Teijaro C.N."/>
            <person name="Fluegel L."/>
            <person name="Davis C.M."/>
            <person name="Simpson J.R."/>
            <person name="Lauterbach L."/>
            <person name="Steele A.D."/>
            <person name="Gui C."/>
            <person name="Meng S."/>
            <person name="Li G."/>
            <person name="Viehrig K."/>
            <person name="Ye F."/>
            <person name="Su P."/>
            <person name="Kiefer A.F."/>
            <person name="Nichols A."/>
            <person name="Cepeda A.J."/>
            <person name="Yan W."/>
            <person name="Fan B."/>
            <person name="Jiang Y."/>
            <person name="Adhikari A."/>
            <person name="Zheng C.-J."/>
            <person name="Schuster L."/>
            <person name="Cowan T.M."/>
            <person name="Smanski M.J."/>
            <person name="Chevrette M.G."/>
            <person name="De Carvalho L.P.S."/>
            <person name="Shen B."/>
        </authorList>
    </citation>
    <scope>NUCLEOTIDE SEQUENCE [LARGE SCALE GENOMIC DNA]</scope>
    <source>
        <strain evidence="2 3">NPDC050671</strain>
    </source>
</reference>
<sequence length="300" mass="33605">MPDRSKAFIPENLGAVARAACRQVGLPDGDVQFLRLGQNILYHVPEVRAVVRIARDSSYSADAAKEVAVATWLAEEDVPTVQLFDVDCAQPICCHGYPVTFWRYLPGREPSGAEVSILGEILRNFHRLTVPEGIPIPKLNPLDRVTDRIERAPIPEPDKEFLAQTKEDLSVKLRELNYELPVGVNHGDVHIKNVIISPEGMGTLIDFEAVNIAHREWDLAKTATEAAMGMLPADAYSRFSDSYGYDLTSWEGFPTICSTTQLRMVTWLAQNVGHNEKVANEYRKRMQTLRHGFTEAWSGF</sequence>
<dbReference type="Gene3D" id="3.90.1200.10">
    <property type="match status" value="1"/>
</dbReference>
<accession>A0ABV3F1P4</accession>
<evidence type="ECO:0000313" key="3">
    <source>
        <dbReference type="Proteomes" id="UP001551658"/>
    </source>
</evidence>
<dbReference type="InterPro" id="IPR011009">
    <property type="entry name" value="Kinase-like_dom_sf"/>
</dbReference>
<dbReference type="EMBL" id="JBFAIH010000001">
    <property type="protein sequence ID" value="MEV0361621.1"/>
    <property type="molecule type" value="Genomic_DNA"/>
</dbReference>
<protein>
    <submittedName>
        <fullName evidence="2">Aminoglycoside phosphotransferase family protein</fullName>
        <ecNumber evidence="2">2.7.1.-</ecNumber>
    </submittedName>
</protein>
<proteinExistence type="predicted"/>
<dbReference type="Pfam" id="PF01636">
    <property type="entry name" value="APH"/>
    <property type="match status" value="1"/>
</dbReference>
<dbReference type="InterPro" id="IPR002575">
    <property type="entry name" value="Aminoglycoside_PTrfase"/>
</dbReference>
<dbReference type="RefSeq" id="WP_357972698.1">
    <property type="nucleotide sequence ID" value="NZ_JBFAIH010000001.1"/>
</dbReference>
<feature type="domain" description="Aminoglycoside phosphotransferase" evidence="1">
    <location>
        <begin position="48"/>
        <end position="249"/>
    </location>
</feature>
<comment type="caution">
    <text evidence="2">The sequence shown here is derived from an EMBL/GenBank/DDBJ whole genome shotgun (WGS) entry which is preliminary data.</text>
</comment>
<evidence type="ECO:0000313" key="2">
    <source>
        <dbReference type="EMBL" id="MEV0361621.1"/>
    </source>
</evidence>
<dbReference type="EC" id="2.7.1.-" evidence="2"/>
<name>A0ABV3F1P4_9NOCA</name>
<dbReference type="SUPFAM" id="SSF56112">
    <property type="entry name" value="Protein kinase-like (PK-like)"/>
    <property type="match status" value="1"/>
</dbReference>
<evidence type="ECO:0000259" key="1">
    <source>
        <dbReference type="Pfam" id="PF01636"/>
    </source>
</evidence>
<dbReference type="GO" id="GO:0016740">
    <property type="term" value="F:transferase activity"/>
    <property type="evidence" value="ECO:0007669"/>
    <property type="project" value="UniProtKB-KW"/>
</dbReference>
<keyword evidence="3" id="KW-1185">Reference proteome</keyword>
<organism evidence="2 3">
    <name type="scientific">Nocardia fusca</name>
    <dbReference type="NCBI Taxonomy" id="941183"/>
    <lineage>
        <taxon>Bacteria</taxon>
        <taxon>Bacillati</taxon>
        <taxon>Actinomycetota</taxon>
        <taxon>Actinomycetes</taxon>
        <taxon>Mycobacteriales</taxon>
        <taxon>Nocardiaceae</taxon>
        <taxon>Nocardia</taxon>
    </lineage>
</organism>